<dbReference type="OrthoDB" id="2436443at2759"/>
<sequence length="103" mass="11997">MNQMDLNVILDDKVIDTNQIIENLDVVFDNPFVIFLTDVFNDFCDLEKEIPTEDVLNKNDIIKLIQEEMNRKNDNANDSEDESVLISLDNIIKSLQTYLNDFL</sequence>
<dbReference type="EMBL" id="QKYT01000029">
    <property type="protein sequence ID" value="RIA97485.1"/>
    <property type="molecule type" value="Genomic_DNA"/>
</dbReference>
<accession>A0A397TLY5</accession>
<evidence type="ECO:0000313" key="1">
    <source>
        <dbReference type="EMBL" id="RIA97485.1"/>
    </source>
</evidence>
<dbReference type="AlphaFoldDB" id="A0A397TLY5"/>
<comment type="caution">
    <text evidence="1">The sequence shown here is derived from an EMBL/GenBank/DDBJ whole genome shotgun (WGS) entry which is preliminary data.</text>
</comment>
<organism evidence="1 2">
    <name type="scientific">Glomus cerebriforme</name>
    <dbReference type="NCBI Taxonomy" id="658196"/>
    <lineage>
        <taxon>Eukaryota</taxon>
        <taxon>Fungi</taxon>
        <taxon>Fungi incertae sedis</taxon>
        <taxon>Mucoromycota</taxon>
        <taxon>Glomeromycotina</taxon>
        <taxon>Glomeromycetes</taxon>
        <taxon>Glomerales</taxon>
        <taxon>Glomeraceae</taxon>
        <taxon>Glomus</taxon>
    </lineage>
</organism>
<name>A0A397TLY5_9GLOM</name>
<gene>
    <name evidence="1" type="ORF">C1645_814063</name>
</gene>
<evidence type="ECO:0000313" key="2">
    <source>
        <dbReference type="Proteomes" id="UP000265703"/>
    </source>
</evidence>
<protein>
    <submittedName>
        <fullName evidence="1">Uncharacterized protein</fullName>
    </submittedName>
</protein>
<keyword evidence="2" id="KW-1185">Reference proteome</keyword>
<dbReference type="Proteomes" id="UP000265703">
    <property type="component" value="Unassembled WGS sequence"/>
</dbReference>
<proteinExistence type="predicted"/>
<reference evidence="1 2" key="1">
    <citation type="submission" date="2018-06" db="EMBL/GenBank/DDBJ databases">
        <title>Comparative genomics reveals the genomic features of Rhizophagus irregularis, R. cerebriforme, R. diaphanum and Gigaspora rosea, and their symbiotic lifestyle signature.</title>
        <authorList>
            <person name="Morin E."/>
            <person name="San Clemente H."/>
            <person name="Chen E.C.H."/>
            <person name="De La Providencia I."/>
            <person name="Hainaut M."/>
            <person name="Kuo A."/>
            <person name="Kohler A."/>
            <person name="Murat C."/>
            <person name="Tang N."/>
            <person name="Roy S."/>
            <person name="Loubradou J."/>
            <person name="Henrissat B."/>
            <person name="Grigoriev I.V."/>
            <person name="Corradi N."/>
            <person name="Roux C."/>
            <person name="Martin F.M."/>
        </authorList>
    </citation>
    <scope>NUCLEOTIDE SEQUENCE [LARGE SCALE GENOMIC DNA]</scope>
    <source>
        <strain evidence="1 2">DAOM 227022</strain>
    </source>
</reference>